<keyword evidence="2" id="KW-1185">Reference proteome</keyword>
<dbReference type="EMBL" id="CP006911">
    <property type="protein sequence ID" value="ALE02696.1"/>
    <property type="molecule type" value="Genomic_DNA"/>
</dbReference>
<reference evidence="1 2" key="1">
    <citation type="journal article" date="2015" name="Genome Announc.">
        <title>Genome Sequence of 'Candidatus Thioglobus singularis' Strain PS1, a Mixotroph from the SUP05 Clade of Marine Gammaproteobacteria.</title>
        <authorList>
            <person name="Marshall K.T."/>
            <person name="Morris R.M."/>
        </authorList>
    </citation>
    <scope>NUCLEOTIDE SEQUENCE [LARGE SCALE GENOMIC DNA]</scope>
    <source>
        <strain evidence="1 2">PS1</strain>
    </source>
</reference>
<dbReference type="Proteomes" id="UP000068905">
    <property type="component" value="Chromosome"/>
</dbReference>
<sequence>MYRRKFNINGGFMHYLDIDFIKDLITAKIKGRVIRKSMFLHLLANINLDYQTIDYELVINRLIRDGELKESDGFIRHKDSEDLTKLFVEHNGVRGIWASKT</sequence>
<proteinExistence type="predicted"/>
<organism evidence="1 2">
    <name type="scientific">Candidatus Pseudothioglobus singularis PS1</name>
    <dbReference type="NCBI Taxonomy" id="1125411"/>
    <lineage>
        <taxon>Bacteria</taxon>
        <taxon>Pseudomonadati</taxon>
        <taxon>Pseudomonadota</taxon>
        <taxon>Gammaproteobacteria</taxon>
        <taxon>Candidatus Pseudothioglobaceae</taxon>
        <taxon>Candidatus Pseudothioglobus</taxon>
    </lineage>
</organism>
<dbReference type="AlphaFoldDB" id="A0A0M4L5K9"/>
<evidence type="ECO:0000313" key="2">
    <source>
        <dbReference type="Proteomes" id="UP000068905"/>
    </source>
</evidence>
<name>A0A0M4L5K9_9GAMM</name>
<protein>
    <submittedName>
        <fullName evidence="1">Uncharacterized protein</fullName>
    </submittedName>
</protein>
<dbReference type="STRING" id="1125411.W908_04555"/>
<dbReference type="KEGG" id="tsn:W908_04555"/>
<gene>
    <name evidence="1" type="ORF">W908_04555</name>
</gene>
<accession>A0A0M4L5K9</accession>
<evidence type="ECO:0000313" key="1">
    <source>
        <dbReference type="EMBL" id="ALE02696.1"/>
    </source>
</evidence>